<dbReference type="EMBL" id="CAMXCT030000490">
    <property type="protein sequence ID" value="CAL4766803.1"/>
    <property type="molecule type" value="Genomic_DNA"/>
</dbReference>
<evidence type="ECO:0000313" key="5">
    <source>
        <dbReference type="EMBL" id="CAL4766803.1"/>
    </source>
</evidence>
<keyword evidence="6" id="KW-1185">Reference proteome</keyword>
<evidence type="ECO:0000256" key="1">
    <source>
        <dbReference type="SAM" id="MobiDB-lite"/>
    </source>
</evidence>
<name>A0A9P1FKQ5_9DINO</name>
<comment type="caution">
    <text evidence="4">The sequence shown here is derived from an EMBL/GenBank/DDBJ whole genome shotgun (WGS) entry which is preliminary data.</text>
</comment>
<dbReference type="EMBL" id="CAMXCT010000490">
    <property type="protein sequence ID" value="CAI3979491.1"/>
    <property type="molecule type" value="Genomic_DNA"/>
</dbReference>
<dbReference type="OrthoDB" id="437856at2759"/>
<protein>
    <submittedName>
        <fullName evidence="5">Apple domain-containing protein</fullName>
    </submittedName>
</protein>
<evidence type="ECO:0000256" key="3">
    <source>
        <dbReference type="SAM" id="SignalP"/>
    </source>
</evidence>
<keyword evidence="2" id="KW-0472">Membrane</keyword>
<dbReference type="AlphaFoldDB" id="A0A9P1FKQ5"/>
<keyword evidence="2" id="KW-0812">Transmembrane</keyword>
<feature type="region of interest" description="Disordered" evidence="1">
    <location>
        <begin position="74"/>
        <end position="112"/>
    </location>
</feature>
<evidence type="ECO:0000313" key="4">
    <source>
        <dbReference type="EMBL" id="CAI3979491.1"/>
    </source>
</evidence>
<proteinExistence type="predicted"/>
<accession>A0A9P1FKQ5</accession>
<feature type="region of interest" description="Disordered" evidence="1">
    <location>
        <begin position="409"/>
        <end position="451"/>
    </location>
</feature>
<keyword evidence="2" id="KW-1133">Transmembrane helix</keyword>
<feature type="chain" id="PRO_5043271994" evidence="3">
    <location>
        <begin position="25"/>
        <end position="550"/>
    </location>
</feature>
<dbReference type="EMBL" id="CAMXCT020000490">
    <property type="protein sequence ID" value="CAL1132866.1"/>
    <property type="molecule type" value="Genomic_DNA"/>
</dbReference>
<feature type="signal peptide" evidence="3">
    <location>
        <begin position="1"/>
        <end position="24"/>
    </location>
</feature>
<keyword evidence="3" id="KW-0732">Signal</keyword>
<evidence type="ECO:0000256" key="2">
    <source>
        <dbReference type="SAM" id="Phobius"/>
    </source>
</evidence>
<sequence>MSRRCWKWRMRILVFSLGANVASSTDLASVNISMPKNQTAAAMAIGEIAANAAAAAGASPEVVIQSAANRAGMDAAESAREQGMTQPQVEAAAAHEAEEAAKSAGATPDEAATAAGNLAVEVTKQDPTTGMTGIATSDAWSMVPGTDCLNWWGDGCQSITTEAACLSSRSGNEIAIQLGGKKSFGQPCVWCAGKQCLANSTLASVCAPRSMLPDILPPGFSAATCSGNSAATRETASKLWQQSVPDELRGGGYPRRDLNFEPVFNAGDAKEGGHACRHKSIEDASNLDPFSRNYYATWTADLKECLDICSWKQDCTGIEHSETNNYCEVWNVPIEWVAPLDGYTCFRAMPATSNVSAGTVRWRAGDTMAVEERVGSPVPSFFWVIGGLVVIALVVAICVVWRSRKRRKKDQKATKRSVKTDDNLEQNGSGDEMQPLVAPFGTPTNASSTPSFAGSFSGLGAGPGQSKTTPFGAYSGYGGHGYGSDAGCSGYSYGYEAVGGAQGPQVGDSNYLQQLRQWLQQYEAARFQELAQLQSSAPQAGWGQTPAWAG</sequence>
<evidence type="ECO:0000313" key="6">
    <source>
        <dbReference type="Proteomes" id="UP001152797"/>
    </source>
</evidence>
<gene>
    <name evidence="4" type="ORF">C1SCF055_LOCUS7437</name>
</gene>
<reference evidence="5 6" key="2">
    <citation type="submission" date="2024-05" db="EMBL/GenBank/DDBJ databases">
        <authorList>
            <person name="Chen Y."/>
            <person name="Shah S."/>
            <person name="Dougan E. K."/>
            <person name="Thang M."/>
            <person name="Chan C."/>
        </authorList>
    </citation>
    <scope>NUCLEOTIDE SEQUENCE [LARGE SCALE GENOMIC DNA]</scope>
</reference>
<dbReference type="Proteomes" id="UP001152797">
    <property type="component" value="Unassembled WGS sequence"/>
</dbReference>
<reference evidence="4" key="1">
    <citation type="submission" date="2022-10" db="EMBL/GenBank/DDBJ databases">
        <authorList>
            <person name="Chen Y."/>
            <person name="Dougan E. K."/>
            <person name="Chan C."/>
            <person name="Rhodes N."/>
            <person name="Thang M."/>
        </authorList>
    </citation>
    <scope>NUCLEOTIDE SEQUENCE</scope>
</reference>
<feature type="compositionally biased region" description="Low complexity" evidence="1">
    <location>
        <begin position="102"/>
        <end position="112"/>
    </location>
</feature>
<feature type="transmembrane region" description="Helical" evidence="2">
    <location>
        <begin position="381"/>
        <end position="401"/>
    </location>
</feature>
<organism evidence="4">
    <name type="scientific">Cladocopium goreaui</name>
    <dbReference type="NCBI Taxonomy" id="2562237"/>
    <lineage>
        <taxon>Eukaryota</taxon>
        <taxon>Sar</taxon>
        <taxon>Alveolata</taxon>
        <taxon>Dinophyceae</taxon>
        <taxon>Suessiales</taxon>
        <taxon>Symbiodiniaceae</taxon>
        <taxon>Cladocopium</taxon>
    </lineage>
</organism>